<feature type="compositionally biased region" description="Low complexity" evidence="1">
    <location>
        <begin position="311"/>
        <end position="369"/>
    </location>
</feature>
<name>A0A2S6N4G5_RHOGL</name>
<dbReference type="OrthoDB" id="8214953at2"/>
<accession>A0A2S6N4G5</accession>
<dbReference type="AlphaFoldDB" id="A0A2S6N4G5"/>
<dbReference type="InterPro" id="IPR011050">
    <property type="entry name" value="Pectin_lyase_fold/virulence"/>
</dbReference>
<dbReference type="EMBL" id="NHRY01000226">
    <property type="protein sequence ID" value="PPQ29489.1"/>
    <property type="molecule type" value="Genomic_DNA"/>
</dbReference>
<dbReference type="Proteomes" id="UP000239724">
    <property type="component" value="Unassembled WGS sequence"/>
</dbReference>
<dbReference type="Pfam" id="PF13229">
    <property type="entry name" value="Beta_helix"/>
    <property type="match status" value="1"/>
</dbReference>
<organism evidence="3 4">
    <name type="scientific">Rhodopila globiformis</name>
    <name type="common">Rhodopseudomonas globiformis</name>
    <dbReference type="NCBI Taxonomy" id="1071"/>
    <lineage>
        <taxon>Bacteria</taxon>
        <taxon>Pseudomonadati</taxon>
        <taxon>Pseudomonadota</taxon>
        <taxon>Alphaproteobacteria</taxon>
        <taxon>Acetobacterales</taxon>
        <taxon>Acetobacteraceae</taxon>
        <taxon>Rhodopila</taxon>
    </lineage>
</organism>
<dbReference type="SMART" id="SM00710">
    <property type="entry name" value="PbH1"/>
    <property type="match status" value="5"/>
</dbReference>
<proteinExistence type="predicted"/>
<evidence type="ECO:0000256" key="1">
    <source>
        <dbReference type="SAM" id="MobiDB-lite"/>
    </source>
</evidence>
<dbReference type="Gene3D" id="2.160.20.10">
    <property type="entry name" value="Single-stranded right-handed beta-helix, Pectin lyase-like"/>
    <property type="match status" value="1"/>
</dbReference>
<dbReference type="InterPro" id="IPR012334">
    <property type="entry name" value="Pectin_lyas_fold"/>
</dbReference>
<evidence type="ECO:0000313" key="4">
    <source>
        <dbReference type="Proteomes" id="UP000239724"/>
    </source>
</evidence>
<gene>
    <name evidence="3" type="ORF">CCS01_21335</name>
</gene>
<reference evidence="3 4" key="1">
    <citation type="journal article" date="2018" name="Arch. Microbiol.">
        <title>New insights into the metabolic potential of the phototrophic purple bacterium Rhodopila globiformis DSM 161(T) from its draft genome sequence and evidence for a vanadium-dependent nitrogenase.</title>
        <authorList>
            <person name="Imhoff J.F."/>
            <person name="Rahn T."/>
            <person name="Kunzel S."/>
            <person name="Neulinger S.C."/>
        </authorList>
    </citation>
    <scope>NUCLEOTIDE SEQUENCE [LARGE SCALE GENOMIC DNA]</scope>
    <source>
        <strain evidence="3 4">DSM 161</strain>
    </source>
</reference>
<feature type="compositionally biased region" description="Polar residues" evidence="1">
    <location>
        <begin position="370"/>
        <end position="386"/>
    </location>
</feature>
<sequence length="511" mass="50260">MSGTTSSGASSAAAGTSTLSGLLSGYAARPSWQVAGVDYAVGDPSGLADPSSINMAGVSVDAASHTITISGSNVTLNGYDFSGGGGWGVDIASGASNVTIENSHFLVGGNNNVPINAAAGSGDVSVLGNTIDGSGGGSAVWGLVSYDGSGTFTAKNNAFLNAPEDGIDFNSGTMTTDVENNLFENIGTSPGSHPDPVQYVGVTSNNSVEAYNTIYQPNASGEQGVQLQAQNGSTLNNTTIDNNTIIAKGGSSLEMSYSVAVIQNPGNTINGATVDNNYIDYSGAYGPFYPPSGSNLTFAGNVDMSTGATIPNPSGTSSSGTSSATTSQSSDTQSSTPSSGTQTTGSGGSANNSGGTQATGSGGSANNSGDTQNQGNTVSVDQSNTWVSGPAGGMLFISGSQDTVDLTGGGSTVTDTGGGNTFVLPSSGTQGATFTSDILNLGDKLDLRSALAATDWNGSADTLSHYMSVTTSSNDASINLASTSGGPGTTIATISGAASLDLNTMLAHAIT</sequence>
<feature type="domain" description="Right handed beta helix" evidence="2">
    <location>
        <begin position="58"/>
        <end position="187"/>
    </location>
</feature>
<comment type="caution">
    <text evidence="3">The sequence shown here is derived from an EMBL/GenBank/DDBJ whole genome shotgun (WGS) entry which is preliminary data.</text>
</comment>
<dbReference type="RefSeq" id="WP_104520843.1">
    <property type="nucleotide sequence ID" value="NZ_NHRY01000226.1"/>
</dbReference>
<feature type="region of interest" description="Disordered" evidence="1">
    <location>
        <begin position="307"/>
        <end position="386"/>
    </location>
</feature>
<protein>
    <recommendedName>
        <fullName evidence="2">Right handed beta helix domain-containing protein</fullName>
    </recommendedName>
</protein>
<dbReference type="InterPro" id="IPR039448">
    <property type="entry name" value="Beta_helix"/>
</dbReference>
<evidence type="ECO:0000313" key="3">
    <source>
        <dbReference type="EMBL" id="PPQ29489.1"/>
    </source>
</evidence>
<keyword evidence="4" id="KW-1185">Reference proteome</keyword>
<dbReference type="InterPro" id="IPR006626">
    <property type="entry name" value="PbH1"/>
</dbReference>
<evidence type="ECO:0000259" key="2">
    <source>
        <dbReference type="Pfam" id="PF13229"/>
    </source>
</evidence>
<dbReference type="SUPFAM" id="SSF51126">
    <property type="entry name" value="Pectin lyase-like"/>
    <property type="match status" value="1"/>
</dbReference>